<keyword evidence="2" id="KW-1185">Reference proteome</keyword>
<comment type="caution">
    <text evidence="1">The sequence shown here is derived from an EMBL/GenBank/DDBJ whole genome shotgun (WGS) entry which is preliminary data.</text>
</comment>
<name>A0AA88ANU8_FICCA</name>
<protein>
    <submittedName>
        <fullName evidence="1">Uncharacterized protein</fullName>
    </submittedName>
</protein>
<evidence type="ECO:0000313" key="1">
    <source>
        <dbReference type="EMBL" id="GMN43596.1"/>
    </source>
</evidence>
<sequence length="63" mass="6665">MGDSLEKDRACLVLVAVAFSGRDQNVLKVMLNIANVGAIWIQSPSNPAPYIIIVVVAIGISGR</sequence>
<gene>
    <name evidence="1" type="ORF">TIFTF001_012797</name>
</gene>
<organism evidence="1 2">
    <name type="scientific">Ficus carica</name>
    <name type="common">Common fig</name>
    <dbReference type="NCBI Taxonomy" id="3494"/>
    <lineage>
        <taxon>Eukaryota</taxon>
        <taxon>Viridiplantae</taxon>
        <taxon>Streptophyta</taxon>
        <taxon>Embryophyta</taxon>
        <taxon>Tracheophyta</taxon>
        <taxon>Spermatophyta</taxon>
        <taxon>Magnoliopsida</taxon>
        <taxon>eudicotyledons</taxon>
        <taxon>Gunneridae</taxon>
        <taxon>Pentapetalae</taxon>
        <taxon>rosids</taxon>
        <taxon>fabids</taxon>
        <taxon>Rosales</taxon>
        <taxon>Moraceae</taxon>
        <taxon>Ficeae</taxon>
        <taxon>Ficus</taxon>
    </lineage>
</organism>
<dbReference type="Proteomes" id="UP001187192">
    <property type="component" value="Unassembled WGS sequence"/>
</dbReference>
<dbReference type="Gramene" id="FCD_00027890-RA">
    <property type="protein sequence ID" value="FCD_00027890-RA:cds"/>
    <property type="gene ID" value="FCD_00027890"/>
</dbReference>
<dbReference type="EMBL" id="BTGU01000016">
    <property type="protein sequence ID" value="GMN43596.1"/>
    <property type="molecule type" value="Genomic_DNA"/>
</dbReference>
<accession>A0AA88ANU8</accession>
<proteinExistence type="predicted"/>
<dbReference type="AlphaFoldDB" id="A0AA88ANU8"/>
<reference evidence="1" key="1">
    <citation type="submission" date="2023-07" db="EMBL/GenBank/DDBJ databases">
        <title>draft genome sequence of fig (Ficus carica).</title>
        <authorList>
            <person name="Takahashi T."/>
            <person name="Nishimura K."/>
        </authorList>
    </citation>
    <scope>NUCLEOTIDE SEQUENCE</scope>
</reference>
<evidence type="ECO:0000313" key="2">
    <source>
        <dbReference type="Proteomes" id="UP001187192"/>
    </source>
</evidence>